<protein>
    <recommendedName>
        <fullName evidence="3">Peptidase C39 domain-containing protein</fullName>
    </recommendedName>
</protein>
<sequence>MELKDIFVSQNDQNYYPEKTCGVASLLMLLKFNRIMDHITFDELAEELKLTVPPKEKGYDEEDQAIGAYPEDLFRFCILNNIAFRMSFYDDEWKDSLKRAPIMALLTGNEEEFGLRNSHWVVLVQRDKDFFTYLDPWYKKETNSYMKHMSSIDFDRYFTGIACQILT</sequence>
<evidence type="ECO:0008006" key="3">
    <source>
        <dbReference type="Google" id="ProtNLM"/>
    </source>
</evidence>
<evidence type="ECO:0000313" key="1">
    <source>
        <dbReference type="EMBL" id="MCY9521237.1"/>
    </source>
</evidence>
<dbReference type="Gene3D" id="3.90.70.10">
    <property type="entry name" value="Cysteine proteinases"/>
    <property type="match status" value="1"/>
</dbReference>
<name>A0ABT4DV57_9BACL</name>
<comment type="caution">
    <text evidence="1">The sequence shown here is derived from an EMBL/GenBank/DDBJ whole genome shotgun (WGS) entry which is preliminary data.</text>
</comment>
<dbReference type="Proteomes" id="UP001207626">
    <property type="component" value="Unassembled WGS sequence"/>
</dbReference>
<reference evidence="1 2" key="1">
    <citation type="submission" date="2022-05" db="EMBL/GenBank/DDBJ databases">
        <title>Genome Sequencing of Bee-Associated Microbes.</title>
        <authorList>
            <person name="Dunlap C."/>
        </authorList>
    </citation>
    <scope>NUCLEOTIDE SEQUENCE [LARGE SCALE GENOMIC DNA]</scope>
    <source>
        <strain evidence="1 2">NRRL NRS-1438</strain>
    </source>
</reference>
<organism evidence="1 2">
    <name type="scientific">Paenibacillus apiarius</name>
    <dbReference type="NCBI Taxonomy" id="46240"/>
    <lineage>
        <taxon>Bacteria</taxon>
        <taxon>Bacillati</taxon>
        <taxon>Bacillota</taxon>
        <taxon>Bacilli</taxon>
        <taxon>Bacillales</taxon>
        <taxon>Paenibacillaceae</taxon>
        <taxon>Paenibacillus</taxon>
    </lineage>
</organism>
<keyword evidence="2" id="KW-1185">Reference proteome</keyword>
<gene>
    <name evidence="1" type="ORF">M5X09_16420</name>
</gene>
<dbReference type="EMBL" id="JAMDLW010000022">
    <property type="protein sequence ID" value="MCY9521237.1"/>
    <property type="molecule type" value="Genomic_DNA"/>
</dbReference>
<evidence type="ECO:0000313" key="2">
    <source>
        <dbReference type="Proteomes" id="UP001207626"/>
    </source>
</evidence>
<accession>A0ABT4DV57</accession>
<proteinExistence type="predicted"/>
<dbReference type="RefSeq" id="WP_268601656.1">
    <property type="nucleotide sequence ID" value="NZ_JAMDLV010000021.1"/>
</dbReference>